<dbReference type="InterPro" id="IPR007274">
    <property type="entry name" value="Cop_transporter"/>
</dbReference>
<comment type="caution">
    <text evidence="6">The sequence shown here is derived from an EMBL/GenBank/DDBJ whole genome shotgun (WGS) entry which is preliminary data.</text>
</comment>
<evidence type="ECO:0000256" key="5">
    <source>
        <dbReference type="SAM" id="MobiDB-lite"/>
    </source>
</evidence>
<gene>
    <name evidence="6" type="ORF">TWF696_004472</name>
</gene>
<dbReference type="GO" id="GO:0005375">
    <property type="term" value="F:copper ion transmembrane transporter activity"/>
    <property type="evidence" value="ECO:0007669"/>
    <property type="project" value="UniProtKB-UniRule"/>
</dbReference>
<evidence type="ECO:0000256" key="2">
    <source>
        <dbReference type="ARBA" id="ARBA00022989"/>
    </source>
</evidence>
<feature type="transmembrane region" description="Helical" evidence="4">
    <location>
        <begin position="141"/>
        <end position="164"/>
    </location>
</feature>
<reference evidence="6 7" key="1">
    <citation type="submission" date="2019-10" db="EMBL/GenBank/DDBJ databases">
        <authorList>
            <person name="Palmer J.M."/>
        </authorList>
    </citation>
    <scope>NUCLEOTIDE SEQUENCE [LARGE SCALE GENOMIC DNA]</scope>
    <source>
        <strain evidence="6 7">TWF696</strain>
    </source>
</reference>
<dbReference type="Proteomes" id="UP001375240">
    <property type="component" value="Unassembled WGS sequence"/>
</dbReference>
<keyword evidence="2 4" id="KW-1133">Transmembrane helix</keyword>
<evidence type="ECO:0000256" key="1">
    <source>
        <dbReference type="ARBA" id="ARBA00022692"/>
    </source>
</evidence>
<accession>A0AAV9VA45</accession>
<organism evidence="6 7">
    <name type="scientific">Orbilia brochopaga</name>
    <dbReference type="NCBI Taxonomy" id="3140254"/>
    <lineage>
        <taxon>Eukaryota</taxon>
        <taxon>Fungi</taxon>
        <taxon>Dikarya</taxon>
        <taxon>Ascomycota</taxon>
        <taxon>Pezizomycotina</taxon>
        <taxon>Orbiliomycetes</taxon>
        <taxon>Orbiliales</taxon>
        <taxon>Orbiliaceae</taxon>
        <taxon>Orbilia</taxon>
    </lineage>
</organism>
<keyword evidence="3 4" id="KW-0472">Membrane</keyword>
<keyword evidence="4" id="KW-0186">Copper</keyword>
<comment type="similarity">
    <text evidence="4">Belongs to the copper transporter (Ctr) (TC 1.A.56) family. SLC31A subfamily.</text>
</comment>
<evidence type="ECO:0000256" key="3">
    <source>
        <dbReference type="ARBA" id="ARBA00023136"/>
    </source>
</evidence>
<keyword evidence="4" id="KW-0406">Ion transport</keyword>
<dbReference type="Pfam" id="PF04145">
    <property type="entry name" value="Ctr"/>
    <property type="match status" value="1"/>
</dbReference>
<evidence type="ECO:0000256" key="4">
    <source>
        <dbReference type="RuleBase" id="RU367022"/>
    </source>
</evidence>
<dbReference type="PANTHER" id="PTHR12483">
    <property type="entry name" value="SOLUTE CARRIER FAMILY 31 COPPER TRANSPORTERS"/>
    <property type="match status" value="1"/>
</dbReference>
<keyword evidence="4" id="KW-0813">Transport</keyword>
<keyword evidence="4" id="KW-0187">Copper transport</keyword>
<evidence type="ECO:0000313" key="6">
    <source>
        <dbReference type="EMBL" id="KAK6355363.1"/>
    </source>
</evidence>
<proteinExistence type="inferred from homology"/>
<protein>
    <recommendedName>
        <fullName evidence="4">Copper transport protein</fullName>
    </recommendedName>
</protein>
<comment type="subcellular location">
    <subcellularLocation>
        <location evidence="4">Membrane</location>
        <topology evidence="4">Multi-pass membrane protein</topology>
    </subcellularLocation>
</comment>
<keyword evidence="7" id="KW-1185">Reference proteome</keyword>
<evidence type="ECO:0000313" key="7">
    <source>
        <dbReference type="Proteomes" id="UP001375240"/>
    </source>
</evidence>
<dbReference type="AlphaFoldDB" id="A0AAV9VA45"/>
<name>A0AAV9VA45_9PEZI</name>
<feature type="transmembrane region" description="Helical" evidence="4">
    <location>
        <begin position="53"/>
        <end position="74"/>
    </location>
</feature>
<dbReference type="PANTHER" id="PTHR12483:SF120">
    <property type="entry name" value="HIGH-AFFINITY COPPER TRANSPORTER CTRA2"/>
    <property type="match status" value="1"/>
</dbReference>
<sequence>MSHHDMSMDGMDMGGSGSMSNSTASHGMGMVFQWVLETPLYSYAFTPSNSGQYVGAIFFLIVLAFIHRGIIAFASHKESVWKEQESRRKIVIATPSSLDDNDDKASVAVSSREEVRTRMPWRWQVDAVRALLSTVKTGVHYLLMLAVMSLNVGYFFAVLIGVFLGDIVFARYGH</sequence>
<feature type="region of interest" description="Disordered" evidence="5">
    <location>
        <begin position="1"/>
        <end position="20"/>
    </location>
</feature>
<keyword evidence="1 4" id="KW-0812">Transmembrane</keyword>
<dbReference type="EMBL" id="JAVHNQ010000002">
    <property type="protein sequence ID" value="KAK6355363.1"/>
    <property type="molecule type" value="Genomic_DNA"/>
</dbReference>
<dbReference type="GO" id="GO:0005886">
    <property type="term" value="C:plasma membrane"/>
    <property type="evidence" value="ECO:0007669"/>
    <property type="project" value="TreeGrafter"/>
</dbReference>